<dbReference type="AlphaFoldDB" id="A0A1B1AXT4"/>
<dbReference type="KEGG" id="sgs:AVL59_18830"/>
<dbReference type="EMBL" id="JAGGLP010000005">
    <property type="protein sequence ID" value="MBP2049874.1"/>
    <property type="molecule type" value="Genomic_DNA"/>
</dbReference>
<name>A0A1B1AXT4_9ACTN</name>
<evidence type="ECO:0000313" key="3">
    <source>
        <dbReference type="Proteomes" id="UP000092659"/>
    </source>
</evidence>
<accession>A0A1B1AXT4</accession>
<reference evidence="1 3" key="1">
    <citation type="submission" date="2016-06" db="EMBL/GenBank/DDBJ databases">
        <title>Complete genome sequence of Streptomyces griseochromogenes ATCC 14511, the Blasticidin S producer.</title>
        <authorList>
            <person name="Wu L."/>
        </authorList>
    </citation>
    <scope>NUCLEOTIDE SEQUENCE [LARGE SCALE GENOMIC DNA]</scope>
    <source>
        <strain evidence="1 3">ATCC 14511</strain>
    </source>
</reference>
<dbReference type="InterPro" id="IPR016024">
    <property type="entry name" value="ARM-type_fold"/>
</dbReference>
<gene>
    <name evidence="1" type="ORF">AVL59_18830</name>
    <name evidence="2" type="ORF">J2Z21_002810</name>
</gene>
<organism evidence="1 3">
    <name type="scientific">Streptomyces griseochromogenes</name>
    <dbReference type="NCBI Taxonomy" id="68214"/>
    <lineage>
        <taxon>Bacteria</taxon>
        <taxon>Bacillati</taxon>
        <taxon>Actinomycetota</taxon>
        <taxon>Actinomycetes</taxon>
        <taxon>Kitasatosporales</taxon>
        <taxon>Streptomycetaceae</taxon>
        <taxon>Streptomyces</taxon>
    </lineage>
</organism>
<keyword evidence="4" id="KW-1185">Reference proteome</keyword>
<dbReference type="Gene3D" id="1.25.10.10">
    <property type="entry name" value="Leucine-rich Repeat Variant"/>
    <property type="match status" value="2"/>
</dbReference>
<dbReference type="RefSeq" id="WP_067305751.1">
    <property type="nucleotide sequence ID" value="NZ_CP016279.1"/>
</dbReference>
<sequence>MREALLGLAENPALPAGLFARLVASGDEEVLFTLADRERLTPPQIRLLLTVGNPSLTCPLVRGGLVPWPEIPPDHPGRLLDAVLGGVAPVAAWRKAATDADPEVRQEVAYALDAPADVIASLAHDPDPAVVAGAAGSPHLPPELLPHLARHPSTVVRQAVAGNENAPPSLLAALLADGGWPAPTRCGACHRRETECADHTPGIRRVRLAAAGHPAVPPEGLADFLDAPEIWTVTTFAARTDLPADFLNRLAAHPSCDVRAVIAANPAVPEALLRTLAADPAPEVRRATAENPAVPLGLLTTLAARERLPGEPAPRVESATELELRTLATSRVAQARALAADRTRLPGHLAEQLATDPDIAVAQRIAARPELAPERLTELVERHGPPVFAAVARHPGCPAALLHRMAANPAGTSRALREIARHPAARSETLLLCLAARDSDTRRRAAAHPALALPVLETLIDAADSSLARAAANNPALPETVMERVITRALR</sequence>
<dbReference type="Proteomes" id="UP001519309">
    <property type="component" value="Unassembled WGS sequence"/>
</dbReference>
<evidence type="ECO:0008006" key="5">
    <source>
        <dbReference type="Google" id="ProtNLM"/>
    </source>
</evidence>
<protein>
    <recommendedName>
        <fullName evidence="5">Leucine rich repeat variant</fullName>
    </recommendedName>
</protein>
<dbReference type="InterPro" id="IPR011989">
    <property type="entry name" value="ARM-like"/>
</dbReference>
<reference evidence="2 4" key="2">
    <citation type="submission" date="2021-03" db="EMBL/GenBank/DDBJ databases">
        <title>Genomic Encyclopedia of Type Strains, Phase IV (KMG-IV): sequencing the most valuable type-strain genomes for metagenomic binning, comparative biology and taxonomic classification.</title>
        <authorList>
            <person name="Goeker M."/>
        </authorList>
    </citation>
    <scope>NUCLEOTIDE SEQUENCE [LARGE SCALE GENOMIC DNA]</scope>
    <source>
        <strain evidence="2 4">DSM 40499</strain>
    </source>
</reference>
<dbReference type="SUPFAM" id="SSF48371">
    <property type="entry name" value="ARM repeat"/>
    <property type="match status" value="1"/>
</dbReference>
<dbReference type="Proteomes" id="UP000092659">
    <property type="component" value="Chromosome"/>
</dbReference>
<dbReference type="EMBL" id="CP016279">
    <property type="protein sequence ID" value="ANP51393.1"/>
    <property type="molecule type" value="Genomic_DNA"/>
</dbReference>
<evidence type="ECO:0000313" key="2">
    <source>
        <dbReference type="EMBL" id="MBP2049874.1"/>
    </source>
</evidence>
<evidence type="ECO:0000313" key="1">
    <source>
        <dbReference type="EMBL" id="ANP51393.1"/>
    </source>
</evidence>
<evidence type="ECO:0000313" key="4">
    <source>
        <dbReference type="Proteomes" id="UP001519309"/>
    </source>
</evidence>
<dbReference type="STRING" id="68214.AVL59_18830"/>
<proteinExistence type="predicted"/>